<comment type="caution">
    <text evidence="2">The sequence shown here is derived from an EMBL/GenBank/DDBJ whole genome shotgun (WGS) entry which is preliminary data.</text>
</comment>
<dbReference type="SUPFAM" id="SSF53474">
    <property type="entry name" value="alpha/beta-Hydrolases"/>
    <property type="match status" value="1"/>
</dbReference>
<reference evidence="2 3" key="1">
    <citation type="submission" date="2020-10" db="EMBL/GenBank/DDBJ databases">
        <title>Identification of Nocardia species via Next-generation sequencing and recognition of intraspecies genetic diversity.</title>
        <authorList>
            <person name="Li P."/>
            <person name="Li P."/>
            <person name="Lu B."/>
        </authorList>
    </citation>
    <scope>NUCLEOTIDE SEQUENCE [LARGE SCALE GENOMIC DNA]</scope>
    <source>
        <strain evidence="2 3">BJ06-0143</strain>
    </source>
</reference>
<dbReference type="InterPro" id="IPR000073">
    <property type="entry name" value="AB_hydrolase_1"/>
</dbReference>
<dbReference type="PRINTS" id="PR00111">
    <property type="entry name" value="ABHYDROLASE"/>
</dbReference>
<keyword evidence="3" id="KW-1185">Reference proteome</keyword>
<dbReference type="InterPro" id="IPR001995">
    <property type="entry name" value="Peptidase_A2_cat"/>
</dbReference>
<dbReference type="PANTHER" id="PTHR43798">
    <property type="entry name" value="MONOACYLGLYCEROL LIPASE"/>
    <property type="match status" value="1"/>
</dbReference>
<protein>
    <submittedName>
        <fullName evidence="2">Alpha/beta hydrolase</fullName>
    </submittedName>
</protein>
<dbReference type="Gene3D" id="3.40.50.1820">
    <property type="entry name" value="alpha/beta hydrolase"/>
    <property type="match status" value="1"/>
</dbReference>
<dbReference type="PANTHER" id="PTHR43798:SF33">
    <property type="entry name" value="HYDROLASE, PUTATIVE (AFU_ORTHOLOGUE AFUA_2G14860)-RELATED"/>
    <property type="match status" value="1"/>
</dbReference>
<dbReference type="EMBL" id="JADLQN010000002">
    <property type="protein sequence ID" value="MBF6355739.1"/>
    <property type="molecule type" value="Genomic_DNA"/>
</dbReference>
<name>A0ABS0DFN9_9NOCA</name>
<organism evidence="2 3">
    <name type="scientific">Nocardia higoensis</name>
    <dbReference type="NCBI Taxonomy" id="228599"/>
    <lineage>
        <taxon>Bacteria</taxon>
        <taxon>Bacillati</taxon>
        <taxon>Actinomycetota</taxon>
        <taxon>Actinomycetes</taxon>
        <taxon>Mycobacteriales</taxon>
        <taxon>Nocardiaceae</taxon>
        <taxon>Nocardia</taxon>
    </lineage>
</organism>
<dbReference type="Proteomes" id="UP000707731">
    <property type="component" value="Unassembled WGS sequence"/>
</dbReference>
<proteinExistence type="predicted"/>
<dbReference type="PROSITE" id="PS50175">
    <property type="entry name" value="ASP_PROT_RETROV"/>
    <property type="match status" value="1"/>
</dbReference>
<evidence type="ECO:0000313" key="3">
    <source>
        <dbReference type="Proteomes" id="UP000707731"/>
    </source>
</evidence>
<feature type="domain" description="Peptidase A2" evidence="1">
    <location>
        <begin position="189"/>
        <end position="204"/>
    </location>
</feature>
<evidence type="ECO:0000259" key="1">
    <source>
        <dbReference type="PROSITE" id="PS50175"/>
    </source>
</evidence>
<accession>A0ABS0DFN9</accession>
<dbReference type="RefSeq" id="WP_195002650.1">
    <property type="nucleotide sequence ID" value="NZ_JADLQN010000002.1"/>
</dbReference>
<keyword evidence="2" id="KW-0378">Hydrolase</keyword>
<gene>
    <name evidence="2" type="ORF">IU449_14480</name>
</gene>
<sequence>MLVTSMKTLAGVRDAEPLTAAYRAALRSRKYSTPALNKPSTPSEKTRVTTVDGARLRVRSYGPADGDVIVLIHGWSCCIEYWNPQIDALAERFRVVAYDQRGHGESSLGRVAPSEQTLADDLHTVLDATLPRGRRAVLVGHSMGGLTVQAWAARYPDQVAERAASVVLANTAAQNIRGETDLIPLLNKPLVVGDRPITLLGRDLRLPLVVGETLLSAPVPMPGGPLLSPLLHSAMRGRVVGKHATADEVAFAMNIVRSCRPLTRGLHAAALALMHLGDAAKHITVPTTVISGLHDKLLPERMNRPIVDALRSTGSLADYQIWPTGHLVNVEAADRFNDELIRIASGAHQTRADAV</sequence>
<dbReference type="InterPro" id="IPR050266">
    <property type="entry name" value="AB_hydrolase_sf"/>
</dbReference>
<dbReference type="InterPro" id="IPR029058">
    <property type="entry name" value="AB_hydrolase_fold"/>
</dbReference>
<dbReference type="Pfam" id="PF00561">
    <property type="entry name" value="Abhydrolase_1"/>
    <property type="match status" value="1"/>
</dbReference>
<dbReference type="GO" id="GO:0016787">
    <property type="term" value="F:hydrolase activity"/>
    <property type="evidence" value="ECO:0007669"/>
    <property type="project" value="UniProtKB-KW"/>
</dbReference>
<evidence type="ECO:0000313" key="2">
    <source>
        <dbReference type="EMBL" id="MBF6355739.1"/>
    </source>
</evidence>